<dbReference type="Gramene" id="C.cajan_12680.t">
    <property type="protein sequence ID" value="C.cajan_12680.t.cds1"/>
    <property type="gene ID" value="C.cajan_12680"/>
</dbReference>
<dbReference type="EMBL" id="CM003608">
    <property type="protein sequence ID" value="KYP66761.1"/>
    <property type="molecule type" value="Genomic_DNA"/>
</dbReference>
<gene>
    <name evidence="1" type="ORF">KK1_013069</name>
</gene>
<evidence type="ECO:0000313" key="2">
    <source>
        <dbReference type="Proteomes" id="UP000075243"/>
    </source>
</evidence>
<accession>A0A151TI78</accession>
<sequence>MNQIIEELHDMRVSGIIDNERSCWKLDVINELFDPEDCKDILSIPLSRVDDQHYRSWRWSKDLICVCFVNIS</sequence>
<keyword evidence="2" id="KW-1185">Reference proteome</keyword>
<name>A0A151TI78_CAJCA</name>
<evidence type="ECO:0000313" key="1">
    <source>
        <dbReference type="EMBL" id="KYP66761.1"/>
    </source>
</evidence>
<organism evidence="1 2">
    <name type="scientific">Cajanus cajan</name>
    <name type="common">Pigeon pea</name>
    <name type="synonym">Cajanus indicus</name>
    <dbReference type="NCBI Taxonomy" id="3821"/>
    <lineage>
        <taxon>Eukaryota</taxon>
        <taxon>Viridiplantae</taxon>
        <taxon>Streptophyta</taxon>
        <taxon>Embryophyta</taxon>
        <taxon>Tracheophyta</taxon>
        <taxon>Spermatophyta</taxon>
        <taxon>Magnoliopsida</taxon>
        <taxon>eudicotyledons</taxon>
        <taxon>Gunneridae</taxon>
        <taxon>Pentapetalae</taxon>
        <taxon>rosids</taxon>
        <taxon>fabids</taxon>
        <taxon>Fabales</taxon>
        <taxon>Fabaceae</taxon>
        <taxon>Papilionoideae</taxon>
        <taxon>50 kb inversion clade</taxon>
        <taxon>NPAAA clade</taxon>
        <taxon>indigoferoid/millettioid clade</taxon>
        <taxon>Phaseoleae</taxon>
        <taxon>Cajanus</taxon>
    </lineage>
</organism>
<dbReference type="Proteomes" id="UP000075243">
    <property type="component" value="Chromosome 6"/>
</dbReference>
<protein>
    <submittedName>
        <fullName evidence="1">Uncharacterized protein</fullName>
    </submittedName>
</protein>
<reference evidence="1 2" key="1">
    <citation type="journal article" date="2012" name="Nat. Biotechnol.">
        <title>Draft genome sequence of pigeonpea (Cajanus cajan), an orphan legume crop of resource-poor farmers.</title>
        <authorList>
            <person name="Varshney R.K."/>
            <person name="Chen W."/>
            <person name="Li Y."/>
            <person name="Bharti A.K."/>
            <person name="Saxena R.K."/>
            <person name="Schlueter J.A."/>
            <person name="Donoghue M.T."/>
            <person name="Azam S."/>
            <person name="Fan G."/>
            <person name="Whaley A.M."/>
            <person name="Farmer A.D."/>
            <person name="Sheridan J."/>
            <person name="Iwata A."/>
            <person name="Tuteja R."/>
            <person name="Penmetsa R.V."/>
            <person name="Wu W."/>
            <person name="Upadhyaya H.D."/>
            <person name="Yang S.P."/>
            <person name="Shah T."/>
            <person name="Saxena K.B."/>
            <person name="Michael T."/>
            <person name="McCombie W.R."/>
            <person name="Yang B."/>
            <person name="Zhang G."/>
            <person name="Yang H."/>
            <person name="Wang J."/>
            <person name="Spillane C."/>
            <person name="Cook D.R."/>
            <person name="May G.D."/>
            <person name="Xu X."/>
            <person name="Jackson S.A."/>
        </authorList>
    </citation>
    <scope>NUCLEOTIDE SEQUENCE [LARGE SCALE GENOMIC DNA]</scope>
    <source>
        <strain evidence="2">cv. Asha</strain>
    </source>
</reference>
<proteinExistence type="predicted"/>
<dbReference type="AlphaFoldDB" id="A0A151TI78"/>